<evidence type="ECO:0000256" key="1">
    <source>
        <dbReference type="SAM" id="MobiDB-lite"/>
    </source>
</evidence>
<evidence type="ECO:0000313" key="2">
    <source>
        <dbReference type="EMBL" id="AAU46909.1"/>
    </source>
</evidence>
<name>A0A0H2WDI1_BURMA</name>
<dbReference type="Proteomes" id="UP000006693">
    <property type="component" value="Chromosome 2"/>
</dbReference>
<sequence length="48" mass="5500">MRLEPDQHVFLRLARPARRRARAVAGRRPASERAPGDLHRDVSPIPFT</sequence>
<gene>
    <name evidence="2" type="ordered locus">BMAA0518</name>
</gene>
<feature type="compositionally biased region" description="Basic and acidic residues" evidence="1">
    <location>
        <begin position="29"/>
        <end position="42"/>
    </location>
</feature>
<dbReference type="HOGENOM" id="CLU_3150399_0_0_4"/>
<dbReference type="AlphaFoldDB" id="A0A0H2WDI1"/>
<proteinExistence type="predicted"/>
<accession>A0A0H2WDI1</accession>
<protein>
    <submittedName>
        <fullName evidence="2">Uncharacterized protein</fullName>
    </submittedName>
</protein>
<reference evidence="2 3" key="1">
    <citation type="journal article" date="2004" name="Proc. Natl. Acad. Sci. U.S.A.">
        <title>Structural flexibility in the Burkholderia mallei genome.</title>
        <authorList>
            <person name="Nierman W.C."/>
            <person name="DeShazer D."/>
            <person name="Kim H.S."/>
            <person name="Tettelin H."/>
            <person name="Nelson K.E."/>
            <person name="Feldblyum T."/>
            <person name="Ulrich R.L."/>
            <person name="Ronning C.M."/>
            <person name="Brinkac L.M."/>
            <person name="Daugherty S.C."/>
            <person name="Davidsen T.D."/>
            <person name="Deboy R.T."/>
            <person name="Dimitrov G."/>
            <person name="Dodson R.J."/>
            <person name="Durkin A.S."/>
            <person name="Gwinn M.L."/>
            <person name="Haft D.H."/>
            <person name="Khouri H."/>
            <person name="Kolonay J.F."/>
            <person name="Madupu R."/>
            <person name="Mohammoud Y."/>
            <person name="Nelson W.C."/>
            <person name="Radune D."/>
            <person name="Romero C.M."/>
            <person name="Sarria S."/>
            <person name="Selengut J."/>
            <person name="Shamblin C."/>
            <person name="Sullivan S.A."/>
            <person name="White O."/>
            <person name="Yu Y."/>
            <person name="Zafar N."/>
            <person name="Zhou L."/>
            <person name="Fraser C.M."/>
        </authorList>
    </citation>
    <scope>NUCLEOTIDE SEQUENCE [LARGE SCALE GENOMIC DNA]</scope>
    <source>
        <strain evidence="2 3">ATCC 23344</strain>
    </source>
</reference>
<feature type="region of interest" description="Disordered" evidence="1">
    <location>
        <begin position="21"/>
        <end position="48"/>
    </location>
</feature>
<keyword evidence="3" id="KW-1185">Reference proteome</keyword>
<dbReference type="EMBL" id="CP000011">
    <property type="protein sequence ID" value="AAU46909.1"/>
    <property type="molecule type" value="Genomic_DNA"/>
</dbReference>
<evidence type="ECO:0000313" key="3">
    <source>
        <dbReference type="Proteomes" id="UP000006693"/>
    </source>
</evidence>
<dbReference type="KEGG" id="bma:BMAA0518"/>
<organism evidence="2 3">
    <name type="scientific">Burkholderia mallei (strain ATCC 23344)</name>
    <dbReference type="NCBI Taxonomy" id="243160"/>
    <lineage>
        <taxon>Bacteria</taxon>
        <taxon>Pseudomonadati</taxon>
        <taxon>Pseudomonadota</taxon>
        <taxon>Betaproteobacteria</taxon>
        <taxon>Burkholderiales</taxon>
        <taxon>Burkholderiaceae</taxon>
        <taxon>Burkholderia</taxon>
        <taxon>pseudomallei group</taxon>
    </lineage>
</organism>